<proteinExistence type="predicted"/>
<keyword evidence="2" id="KW-1185">Reference proteome</keyword>
<dbReference type="EMBL" id="FNKP01000002">
    <property type="protein sequence ID" value="SDR37747.1"/>
    <property type="molecule type" value="Genomic_DNA"/>
</dbReference>
<name>A0A1H1IJ15_9BURK</name>
<protein>
    <submittedName>
        <fullName evidence="1">Uncharacterized protein</fullName>
    </submittedName>
</protein>
<dbReference type="AlphaFoldDB" id="A0A1H1IJ15"/>
<accession>A0A1H1IJ15</accession>
<evidence type="ECO:0000313" key="1">
    <source>
        <dbReference type="EMBL" id="SDR37747.1"/>
    </source>
</evidence>
<sequence length="58" mass="6238">MIYVQFADSTDAVIIAYFSNAQDASAFPNQGTVAASDARWKTFYSASPLQSYLPAPTA</sequence>
<dbReference type="Proteomes" id="UP000183487">
    <property type="component" value="Unassembled WGS sequence"/>
</dbReference>
<reference evidence="2" key="1">
    <citation type="submission" date="2016-10" db="EMBL/GenBank/DDBJ databases">
        <authorList>
            <person name="Varghese N."/>
        </authorList>
    </citation>
    <scope>NUCLEOTIDE SEQUENCE [LARGE SCALE GENOMIC DNA]</scope>
    <source>
        <strain evidence="2">GAS106B</strain>
    </source>
</reference>
<organism evidence="1 2">
    <name type="scientific">Paraburkholderia fungorum</name>
    <dbReference type="NCBI Taxonomy" id="134537"/>
    <lineage>
        <taxon>Bacteria</taxon>
        <taxon>Pseudomonadati</taxon>
        <taxon>Pseudomonadota</taxon>
        <taxon>Betaproteobacteria</taxon>
        <taxon>Burkholderiales</taxon>
        <taxon>Burkholderiaceae</taxon>
        <taxon>Paraburkholderia</taxon>
    </lineage>
</organism>
<evidence type="ECO:0000313" key="2">
    <source>
        <dbReference type="Proteomes" id="UP000183487"/>
    </source>
</evidence>
<dbReference type="RefSeq" id="WP_171910311.1">
    <property type="nucleotide sequence ID" value="NZ_FNKP01000002.1"/>
</dbReference>
<gene>
    <name evidence="1" type="ORF">SAMN05443245_5261</name>
</gene>